<dbReference type="InterPro" id="IPR006179">
    <property type="entry name" value="5_nucleotidase/apyrase"/>
</dbReference>
<evidence type="ECO:0000259" key="2">
    <source>
        <dbReference type="Pfam" id="PF02872"/>
    </source>
</evidence>
<keyword evidence="4" id="KW-1185">Reference proteome</keyword>
<keyword evidence="1" id="KW-0378">Hydrolase</keyword>
<comment type="caution">
    <text evidence="3">The sequence shown here is derived from an EMBL/GenBank/DDBJ whole genome shotgun (WGS) entry which is preliminary data.</text>
</comment>
<dbReference type="Proteomes" id="UP001500979">
    <property type="component" value="Unassembled WGS sequence"/>
</dbReference>
<dbReference type="Gene3D" id="3.60.21.10">
    <property type="match status" value="1"/>
</dbReference>
<dbReference type="PRINTS" id="PR01607">
    <property type="entry name" value="APYRASEFAMLY"/>
</dbReference>
<dbReference type="Pfam" id="PF02872">
    <property type="entry name" value="5_nucleotid_C"/>
    <property type="match status" value="1"/>
</dbReference>
<feature type="chain" id="PRO_5044994804" evidence="1">
    <location>
        <begin position="20"/>
        <end position="471"/>
    </location>
</feature>
<reference evidence="3 4" key="1">
    <citation type="journal article" date="2019" name="Int. J. Syst. Evol. Microbiol.">
        <title>The Global Catalogue of Microorganisms (GCM) 10K type strain sequencing project: providing services to taxonomists for standard genome sequencing and annotation.</title>
        <authorList>
            <consortium name="The Broad Institute Genomics Platform"/>
            <consortium name="The Broad Institute Genome Sequencing Center for Infectious Disease"/>
            <person name="Wu L."/>
            <person name="Ma J."/>
        </authorList>
    </citation>
    <scope>NUCLEOTIDE SEQUENCE [LARGE SCALE GENOMIC DNA]</scope>
    <source>
        <strain evidence="3 4">JCM 9383</strain>
    </source>
</reference>
<dbReference type="InterPro" id="IPR036907">
    <property type="entry name" value="5'-Nucleotdase_C_sf"/>
</dbReference>
<evidence type="ECO:0000313" key="4">
    <source>
        <dbReference type="Proteomes" id="UP001500979"/>
    </source>
</evidence>
<dbReference type="SUPFAM" id="SSF55816">
    <property type="entry name" value="5'-nucleotidase (syn. UDP-sugar hydrolase), C-terminal domain"/>
    <property type="match status" value="1"/>
</dbReference>
<evidence type="ECO:0000313" key="3">
    <source>
        <dbReference type="EMBL" id="GAA2821025.1"/>
    </source>
</evidence>
<gene>
    <name evidence="3" type="ORF">GCM10010470_65380</name>
</gene>
<protein>
    <submittedName>
        <fullName evidence="3">5'-nucleotidase C-terminal domain-containing protein</fullName>
    </submittedName>
</protein>
<organism evidence="3 4">
    <name type="scientific">Saccharopolyspora taberi</name>
    <dbReference type="NCBI Taxonomy" id="60895"/>
    <lineage>
        <taxon>Bacteria</taxon>
        <taxon>Bacillati</taxon>
        <taxon>Actinomycetota</taxon>
        <taxon>Actinomycetes</taxon>
        <taxon>Pseudonocardiales</taxon>
        <taxon>Pseudonocardiaceae</taxon>
        <taxon>Saccharopolyspora</taxon>
    </lineage>
</organism>
<dbReference type="PANTHER" id="PTHR11575">
    <property type="entry name" value="5'-NUCLEOTIDASE-RELATED"/>
    <property type="match status" value="1"/>
</dbReference>
<accession>A0ABN3VNK8</accession>
<evidence type="ECO:0000256" key="1">
    <source>
        <dbReference type="RuleBase" id="RU362119"/>
    </source>
</evidence>
<dbReference type="EMBL" id="BAAAUX010000043">
    <property type="protein sequence ID" value="GAA2821025.1"/>
    <property type="molecule type" value="Genomic_DNA"/>
</dbReference>
<feature type="domain" description="5'-Nucleotidase C-terminal" evidence="2">
    <location>
        <begin position="312"/>
        <end position="430"/>
    </location>
</feature>
<keyword evidence="1" id="KW-0547">Nucleotide-binding</keyword>
<sequence>MKLMALLGVLLTLPAPVDAPPRTASLLYFQDAHDVAPVLQDDGWRGGVARVRTVLDRQRAEHPHSAAVFGGDLAGGTLFGGIYRGFPMVEAFNRMDVRLAGFGQHDFDFGAENTRDLVAAADFPWVSSNIVDNAGRPFLPHAQTRVQHLGQVRIGYLGLTGDMANTVTAGTLTDVDPVPAAQEAVRRLREQDVDVIIAVTQISREANQRLLDNVPEISAALREEDDYDTPSEITVREDGRLLLAPEGNMGTVLRLDISVDGDEVRLGTEVLDVDERIAPDPELKQFEDFYAADLERRLGEHLGTTTAHLDRENTRYLAADAFRAWGRSDLGWMNLGGARADIPGPDVTLRDAYSVLPFGNQVSVIEVTGAELAAGIERSEGGDQARPSGFRFRYTPAAPAGARISELRLENGEPVDPRATYTLAITTFAAQRAFPGARVRTPAGIVDAEALAELIRARGLLSPVEPRVVIG</sequence>
<dbReference type="InterPro" id="IPR029052">
    <property type="entry name" value="Metallo-depent_PP-like"/>
</dbReference>
<dbReference type="RefSeq" id="WP_344686251.1">
    <property type="nucleotide sequence ID" value="NZ_BAAAUX010000043.1"/>
</dbReference>
<feature type="signal peptide" evidence="1">
    <location>
        <begin position="1"/>
        <end position="19"/>
    </location>
</feature>
<comment type="similarity">
    <text evidence="1">Belongs to the 5'-nucleotidase family.</text>
</comment>
<dbReference type="InterPro" id="IPR008334">
    <property type="entry name" value="5'-Nucleotdase_C"/>
</dbReference>
<dbReference type="Gene3D" id="3.90.780.10">
    <property type="entry name" value="5'-Nucleotidase, C-terminal domain"/>
    <property type="match status" value="1"/>
</dbReference>
<dbReference type="PANTHER" id="PTHR11575:SF24">
    <property type="entry name" value="5'-NUCLEOTIDASE"/>
    <property type="match status" value="1"/>
</dbReference>
<proteinExistence type="inferred from homology"/>
<keyword evidence="1" id="KW-0732">Signal</keyword>
<name>A0ABN3VNK8_9PSEU</name>
<dbReference type="SUPFAM" id="SSF56300">
    <property type="entry name" value="Metallo-dependent phosphatases"/>
    <property type="match status" value="1"/>
</dbReference>